<gene>
    <name evidence="7 10" type="primary">rph</name>
    <name evidence="10" type="ORF">AB5J53_19240</name>
</gene>
<evidence type="ECO:0000256" key="4">
    <source>
        <dbReference type="ARBA" id="ARBA00022694"/>
    </source>
</evidence>
<protein>
    <recommendedName>
        <fullName evidence="7">Ribonuclease PH</fullName>
        <shortName evidence="7">RNase PH</shortName>
        <ecNumber evidence="7">2.7.7.56</ecNumber>
    </recommendedName>
    <alternativeName>
        <fullName evidence="7">tRNA nucleotidyltransferase</fullName>
    </alternativeName>
</protein>
<dbReference type="GO" id="GO:0000175">
    <property type="term" value="F:3'-5'-RNA exonuclease activity"/>
    <property type="evidence" value="ECO:0007669"/>
    <property type="project" value="UniProtKB-UniRule"/>
</dbReference>
<dbReference type="CDD" id="cd11362">
    <property type="entry name" value="RNase_PH_bact"/>
    <property type="match status" value="1"/>
</dbReference>
<dbReference type="PROSITE" id="PS01277">
    <property type="entry name" value="RIBONUCLEASE_PH"/>
    <property type="match status" value="1"/>
</dbReference>
<dbReference type="SUPFAM" id="SSF55666">
    <property type="entry name" value="Ribonuclease PH domain 2-like"/>
    <property type="match status" value="1"/>
</dbReference>
<evidence type="ECO:0000256" key="3">
    <source>
        <dbReference type="ARBA" id="ARBA00022555"/>
    </source>
</evidence>
<dbReference type="InterPro" id="IPR036345">
    <property type="entry name" value="ExoRNase_PH_dom2_sf"/>
</dbReference>
<feature type="domain" description="Exoribonuclease phosphorolytic" evidence="8">
    <location>
        <begin position="11"/>
        <end position="141"/>
    </location>
</feature>
<proteinExistence type="inferred from homology"/>
<name>A0AB39RGJ6_9ACTN</name>
<evidence type="ECO:0000259" key="9">
    <source>
        <dbReference type="Pfam" id="PF03725"/>
    </source>
</evidence>
<dbReference type="EC" id="2.7.7.56" evidence="7"/>
<evidence type="ECO:0000313" key="10">
    <source>
        <dbReference type="EMBL" id="XDQ53643.1"/>
    </source>
</evidence>
<dbReference type="PANTHER" id="PTHR11953:SF0">
    <property type="entry name" value="EXOSOME COMPLEX COMPONENT RRP41"/>
    <property type="match status" value="1"/>
</dbReference>
<keyword evidence="5 7" id="KW-0548">Nucleotidyltransferase</keyword>
<dbReference type="HAMAP" id="MF_00564">
    <property type="entry name" value="RNase_PH"/>
    <property type="match status" value="1"/>
</dbReference>
<organism evidence="10">
    <name type="scientific">Streptomyces sp. R41</name>
    <dbReference type="NCBI Taxonomy" id="3238632"/>
    <lineage>
        <taxon>Bacteria</taxon>
        <taxon>Bacillati</taxon>
        <taxon>Actinomycetota</taxon>
        <taxon>Actinomycetes</taxon>
        <taxon>Kitasatosporales</taxon>
        <taxon>Streptomycetaceae</taxon>
        <taxon>Streptomyces</taxon>
    </lineage>
</organism>
<keyword evidence="3 7" id="KW-0820">tRNA-binding</keyword>
<keyword evidence="2 7" id="KW-0698">rRNA processing</keyword>
<dbReference type="InterPro" id="IPR050080">
    <property type="entry name" value="RNase_PH"/>
</dbReference>
<dbReference type="InterPro" id="IPR001247">
    <property type="entry name" value="ExoRNase_PH_dom1"/>
</dbReference>
<keyword evidence="4 7" id="KW-0819">tRNA processing</keyword>
<feature type="domain" description="Exoribonuclease phosphorolytic" evidence="9">
    <location>
        <begin position="161"/>
        <end position="226"/>
    </location>
</feature>
<evidence type="ECO:0000256" key="1">
    <source>
        <dbReference type="ARBA" id="ARBA00006678"/>
    </source>
</evidence>
<sequence length="248" mass="26375">MSRIDGRTPEQLRPITIQRGWSKHAEGSVLVSFGDTKVFCTASVTEGVPRWRKGSGEGWVTAEYSMLPRATNTRGDRESVRGKIGGRTHEISRLIGRSLRAVIDYKALGENTIVLDCDVLQADGGTRTAAITGAYVALADAVTWAQGKKLVKAGRKPLTGTVSAVSVGIVGGVPLLDLCYEEDVKADTDMNVVCTGDGRFVEVQGTAEAQPFDRKELGALLDLAVAGCDELAAIQRAALEATIEATAR</sequence>
<evidence type="ECO:0000259" key="8">
    <source>
        <dbReference type="Pfam" id="PF01138"/>
    </source>
</evidence>
<dbReference type="SUPFAM" id="SSF54211">
    <property type="entry name" value="Ribosomal protein S5 domain 2-like"/>
    <property type="match status" value="1"/>
</dbReference>
<accession>A0AB39RGJ6</accession>
<comment type="similarity">
    <text evidence="1 7">Belongs to the RNase PH family.</text>
</comment>
<evidence type="ECO:0000256" key="2">
    <source>
        <dbReference type="ARBA" id="ARBA00022552"/>
    </source>
</evidence>
<keyword evidence="6" id="KW-0694">RNA-binding</keyword>
<dbReference type="PANTHER" id="PTHR11953">
    <property type="entry name" value="EXOSOME COMPLEX COMPONENT"/>
    <property type="match status" value="1"/>
</dbReference>
<keyword evidence="7 10" id="KW-0808">Transferase</keyword>
<dbReference type="FunFam" id="3.30.230.70:FF:000003">
    <property type="entry name" value="Ribonuclease PH"/>
    <property type="match status" value="1"/>
</dbReference>
<feature type="binding site" evidence="7">
    <location>
        <begin position="125"/>
        <end position="127"/>
    </location>
    <ligand>
        <name>phosphate</name>
        <dbReference type="ChEBI" id="CHEBI:43474"/>
        <note>substrate</note>
    </ligand>
</feature>
<dbReference type="Pfam" id="PF01138">
    <property type="entry name" value="RNase_PH"/>
    <property type="match status" value="1"/>
</dbReference>
<dbReference type="InterPro" id="IPR020568">
    <property type="entry name" value="Ribosomal_Su5_D2-typ_SF"/>
</dbReference>
<dbReference type="NCBIfam" id="TIGR01966">
    <property type="entry name" value="RNasePH"/>
    <property type="match status" value="1"/>
</dbReference>
<dbReference type="GO" id="GO:0016075">
    <property type="term" value="P:rRNA catabolic process"/>
    <property type="evidence" value="ECO:0007669"/>
    <property type="project" value="UniProtKB-UniRule"/>
</dbReference>
<dbReference type="InterPro" id="IPR015847">
    <property type="entry name" value="ExoRNase_PH_dom2"/>
</dbReference>
<dbReference type="Gene3D" id="3.30.230.70">
    <property type="entry name" value="GHMP Kinase, N-terminal domain"/>
    <property type="match status" value="1"/>
</dbReference>
<dbReference type="RefSeq" id="WP_369246892.1">
    <property type="nucleotide sequence ID" value="NZ_CP163443.1"/>
</dbReference>
<dbReference type="GO" id="GO:0009022">
    <property type="term" value="F:tRNA nucleotidyltransferase activity"/>
    <property type="evidence" value="ECO:0007669"/>
    <property type="project" value="UniProtKB-UniRule"/>
</dbReference>
<dbReference type="InterPro" id="IPR018336">
    <property type="entry name" value="RNase_PH_CS"/>
</dbReference>
<feature type="binding site" evidence="7">
    <location>
        <position position="87"/>
    </location>
    <ligand>
        <name>phosphate</name>
        <dbReference type="ChEBI" id="CHEBI:43474"/>
        <note>substrate</note>
    </ligand>
</feature>
<comment type="function">
    <text evidence="7">Phosphorolytic 3'-5' exoribonuclease that plays an important role in tRNA 3'-end maturation. Removes nucleotide residues following the 3'-CCA terminus of tRNAs; can also add nucleotides to the ends of RNA molecules by using nucleoside diphosphates as substrates, but this may not be physiologically important. Probably plays a role in initiation of 16S rRNA degradation (leading to ribosome degradation) during starvation.</text>
</comment>
<dbReference type="InterPro" id="IPR027408">
    <property type="entry name" value="PNPase/RNase_PH_dom_sf"/>
</dbReference>
<dbReference type="GO" id="GO:0008033">
    <property type="term" value="P:tRNA processing"/>
    <property type="evidence" value="ECO:0007669"/>
    <property type="project" value="UniProtKB-UniRule"/>
</dbReference>
<comment type="catalytic activity">
    <reaction evidence="7">
        <text>tRNA(n+1) + phosphate = tRNA(n) + a ribonucleoside 5'-diphosphate</text>
        <dbReference type="Rhea" id="RHEA:10628"/>
        <dbReference type="Rhea" id="RHEA-COMP:17343"/>
        <dbReference type="Rhea" id="RHEA-COMP:17344"/>
        <dbReference type="ChEBI" id="CHEBI:43474"/>
        <dbReference type="ChEBI" id="CHEBI:57930"/>
        <dbReference type="ChEBI" id="CHEBI:173114"/>
        <dbReference type="EC" id="2.7.7.56"/>
    </reaction>
</comment>
<dbReference type="AlphaFoldDB" id="A0AB39RGJ6"/>
<dbReference type="Pfam" id="PF03725">
    <property type="entry name" value="RNase_PH_C"/>
    <property type="match status" value="1"/>
</dbReference>
<dbReference type="EMBL" id="CP163443">
    <property type="protein sequence ID" value="XDQ53643.1"/>
    <property type="molecule type" value="Genomic_DNA"/>
</dbReference>
<dbReference type="GO" id="GO:0031125">
    <property type="term" value="P:rRNA 3'-end processing"/>
    <property type="evidence" value="ECO:0007669"/>
    <property type="project" value="UniProtKB-ARBA"/>
</dbReference>
<reference evidence="10" key="1">
    <citation type="submission" date="2024-07" db="EMBL/GenBank/DDBJ databases">
        <authorList>
            <person name="Yu S.T."/>
        </authorList>
    </citation>
    <scope>NUCLEOTIDE SEQUENCE</scope>
    <source>
        <strain evidence="10">R41</strain>
    </source>
</reference>
<evidence type="ECO:0000256" key="5">
    <source>
        <dbReference type="ARBA" id="ARBA00022695"/>
    </source>
</evidence>
<dbReference type="InterPro" id="IPR002381">
    <property type="entry name" value="RNase_PH_bac-type"/>
</dbReference>
<evidence type="ECO:0000256" key="7">
    <source>
        <dbReference type="HAMAP-Rule" id="MF_00564"/>
    </source>
</evidence>
<evidence type="ECO:0000256" key="6">
    <source>
        <dbReference type="ARBA" id="ARBA00022884"/>
    </source>
</evidence>
<dbReference type="GO" id="GO:0000049">
    <property type="term" value="F:tRNA binding"/>
    <property type="evidence" value="ECO:0007669"/>
    <property type="project" value="UniProtKB-UniRule"/>
</dbReference>
<comment type="subunit">
    <text evidence="7">Homohexameric ring arranged as a trimer of dimers.</text>
</comment>